<accession>A0A917YUG9</accession>
<sequence length="42" mass="4600">MSSSVSSRGPEADMGVLDNFPKSQGYLLNHHIAELPRALFAR</sequence>
<evidence type="ECO:0000313" key="1">
    <source>
        <dbReference type="EMBL" id="GGO65887.1"/>
    </source>
</evidence>
<dbReference type="EMBL" id="BMNH01000003">
    <property type="protein sequence ID" value="GGO65887.1"/>
    <property type="molecule type" value="Genomic_DNA"/>
</dbReference>
<proteinExistence type="predicted"/>
<name>A0A917YUG9_9ACTN</name>
<reference evidence="1" key="1">
    <citation type="journal article" date="2014" name="Int. J. Syst. Evol. Microbiol.">
        <title>Complete genome sequence of Corynebacterium casei LMG S-19264T (=DSM 44701T), isolated from a smear-ripened cheese.</title>
        <authorList>
            <consortium name="US DOE Joint Genome Institute (JGI-PGF)"/>
            <person name="Walter F."/>
            <person name="Albersmeier A."/>
            <person name="Kalinowski J."/>
            <person name="Ruckert C."/>
        </authorList>
    </citation>
    <scope>NUCLEOTIDE SEQUENCE</scope>
    <source>
        <strain evidence="1">CGMCC 4.7368</strain>
    </source>
</reference>
<dbReference type="AlphaFoldDB" id="A0A917YUG9"/>
<organism evidence="1 2">
    <name type="scientific">Nonomuraea cavernae</name>
    <dbReference type="NCBI Taxonomy" id="2045107"/>
    <lineage>
        <taxon>Bacteria</taxon>
        <taxon>Bacillati</taxon>
        <taxon>Actinomycetota</taxon>
        <taxon>Actinomycetes</taxon>
        <taxon>Streptosporangiales</taxon>
        <taxon>Streptosporangiaceae</taxon>
        <taxon>Nonomuraea</taxon>
    </lineage>
</organism>
<comment type="caution">
    <text evidence="1">The sequence shown here is derived from an EMBL/GenBank/DDBJ whole genome shotgun (WGS) entry which is preliminary data.</text>
</comment>
<gene>
    <name evidence="1" type="ORF">GCM10012289_18650</name>
</gene>
<dbReference type="Proteomes" id="UP000646523">
    <property type="component" value="Unassembled WGS sequence"/>
</dbReference>
<reference evidence="1" key="2">
    <citation type="submission" date="2020-09" db="EMBL/GenBank/DDBJ databases">
        <authorList>
            <person name="Sun Q."/>
            <person name="Zhou Y."/>
        </authorList>
    </citation>
    <scope>NUCLEOTIDE SEQUENCE</scope>
    <source>
        <strain evidence="1">CGMCC 4.7368</strain>
    </source>
</reference>
<evidence type="ECO:0000313" key="2">
    <source>
        <dbReference type="Proteomes" id="UP000646523"/>
    </source>
</evidence>
<keyword evidence="2" id="KW-1185">Reference proteome</keyword>
<protein>
    <submittedName>
        <fullName evidence="1">Uncharacterized protein</fullName>
    </submittedName>
</protein>